<dbReference type="RefSeq" id="WP_240830947.1">
    <property type="nucleotide sequence ID" value="NZ_JAKWBL010000003.1"/>
</dbReference>
<dbReference type="Gene3D" id="3.30.450.20">
    <property type="entry name" value="PAS domain"/>
    <property type="match status" value="1"/>
</dbReference>
<protein>
    <submittedName>
        <fullName evidence="3">PAS domain S-box protein</fullName>
    </submittedName>
</protein>
<dbReference type="InterPro" id="IPR035965">
    <property type="entry name" value="PAS-like_dom_sf"/>
</dbReference>
<keyword evidence="1" id="KW-0812">Transmembrane</keyword>
<feature type="domain" description="CHASE" evidence="2">
    <location>
        <begin position="112"/>
        <end position="191"/>
    </location>
</feature>
<keyword evidence="4" id="KW-1185">Reference proteome</keyword>
<keyword evidence="1" id="KW-0472">Membrane</keyword>
<reference evidence="3 4" key="1">
    <citation type="submission" date="2022-02" db="EMBL/GenBank/DDBJ databases">
        <authorList>
            <person name="Min J."/>
        </authorList>
    </citation>
    <scope>NUCLEOTIDE SEQUENCE [LARGE SCALE GENOMIC DNA]</scope>
    <source>
        <strain evidence="3 4">GR10-1</strain>
    </source>
</reference>
<organism evidence="3 4">
    <name type="scientific">Niabella ginsengisoli</name>
    <dbReference type="NCBI Taxonomy" id="522298"/>
    <lineage>
        <taxon>Bacteria</taxon>
        <taxon>Pseudomonadati</taxon>
        <taxon>Bacteroidota</taxon>
        <taxon>Chitinophagia</taxon>
        <taxon>Chitinophagales</taxon>
        <taxon>Chitinophagaceae</taxon>
        <taxon>Niabella</taxon>
    </lineage>
</organism>
<gene>
    <name evidence="3" type="ORF">MKP09_15705</name>
</gene>
<proteinExistence type="predicted"/>
<dbReference type="Proteomes" id="UP001202248">
    <property type="component" value="Unassembled WGS sequence"/>
</dbReference>
<evidence type="ECO:0000259" key="2">
    <source>
        <dbReference type="PROSITE" id="PS50839"/>
    </source>
</evidence>
<evidence type="ECO:0000313" key="3">
    <source>
        <dbReference type="EMBL" id="MCH5599248.1"/>
    </source>
</evidence>
<accession>A0ABS9SLJ0</accession>
<dbReference type="EMBL" id="JAKWBL010000003">
    <property type="protein sequence ID" value="MCH5599248.1"/>
    <property type="molecule type" value="Genomic_DNA"/>
</dbReference>
<evidence type="ECO:0000313" key="4">
    <source>
        <dbReference type="Proteomes" id="UP001202248"/>
    </source>
</evidence>
<dbReference type="Pfam" id="PF13188">
    <property type="entry name" value="PAS_8"/>
    <property type="match status" value="1"/>
</dbReference>
<sequence>MKLTRPDNKTIISKSPLLISILAATVIFIISIFIIEQRRNIKVAKLRLELSSEMRRINKKINDVLDDMYTGLAATTRIIDNSGSVLNFDNAARDILNSNKHLNNVSLIPGGIIKYTYPEGNKNALNSNILYDGSGEEAAAALAAYTSKKIKIAGPIRNFLKIETIAARLPIFLSGKFWGFSSAVVRLDVLMRASGIDNSKGSKYKYSLSYISYLNNKEVFFVGGKSLHNNITVEEYMSHINWKLYVCSAQTDYTLFLIPSLFSLIASLIIGYFIKRWIERILMLQSLVLQKDQQIADTEKEFKAIFENAPIGFAIIDVSTKSLSNTNRKFRKIFGLDERNVRNTMQGTTQDVFPDIFDKIPKVSHEDNIQISSVYKHVSPYGDEIWTNYKLFALPATSEENNKYVVIAEDVTEKLAAERKIKESEKNTNIYLTNHR</sequence>
<feature type="transmembrane region" description="Helical" evidence="1">
    <location>
        <begin position="12"/>
        <end position="35"/>
    </location>
</feature>
<dbReference type="InterPro" id="IPR006189">
    <property type="entry name" value="CHASE_dom"/>
</dbReference>
<keyword evidence="1" id="KW-1133">Transmembrane helix</keyword>
<dbReference type="PROSITE" id="PS50839">
    <property type="entry name" value="CHASE"/>
    <property type="match status" value="1"/>
</dbReference>
<comment type="caution">
    <text evidence="3">The sequence shown here is derived from an EMBL/GenBank/DDBJ whole genome shotgun (WGS) entry which is preliminary data.</text>
</comment>
<name>A0ABS9SLJ0_9BACT</name>
<feature type="transmembrane region" description="Helical" evidence="1">
    <location>
        <begin position="253"/>
        <end position="274"/>
    </location>
</feature>
<dbReference type="NCBIfam" id="TIGR00229">
    <property type="entry name" value="sensory_box"/>
    <property type="match status" value="1"/>
</dbReference>
<dbReference type="InterPro" id="IPR000014">
    <property type="entry name" value="PAS"/>
</dbReference>
<dbReference type="SMART" id="SM01079">
    <property type="entry name" value="CHASE"/>
    <property type="match status" value="1"/>
</dbReference>
<evidence type="ECO:0000256" key="1">
    <source>
        <dbReference type="SAM" id="Phobius"/>
    </source>
</evidence>
<dbReference type="SUPFAM" id="SSF55785">
    <property type="entry name" value="PYP-like sensor domain (PAS domain)"/>
    <property type="match status" value="1"/>
</dbReference>